<feature type="repeat" description="PPR" evidence="18">
    <location>
        <begin position="166"/>
        <end position="196"/>
    </location>
</feature>
<evidence type="ECO:0000256" key="1">
    <source>
        <dbReference type="ARBA" id="ARBA00004173"/>
    </source>
</evidence>
<reference evidence="20" key="2">
    <citation type="submission" date="2025-09" db="UniProtKB">
        <authorList>
            <consortium name="Ensembl"/>
        </authorList>
    </citation>
    <scope>IDENTIFICATION</scope>
</reference>
<dbReference type="Proteomes" id="UP000261540">
    <property type="component" value="Unplaced"/>
</dbReference>
<evidence type="ECO:0000256" key="9">
    <source>
        <dbReference type="ARBA" id="ARBA00022946"/>
    </source>
</evidence>
<dbReference type="Ensembl" id="ENSPKIT00000024039.1">
    <property type="protein sequence ID" value="ENSPKIP00000000156.1"/>
    <property type="gene ID" value="ENSPKIG00000018916.1"/>
</dbReference>
<keyword evidence="5" id="KW-0699">rRNA-binding</keyword>
<dbReference type="InterPro" id="IPR034913">
    <property type="entry name" value="mS27/PTCD2"/>
</dbReference>
<dbReference type="GO" id="GO:0006417">
    <property type="term" value="P:regulation of translation"/>
    <property type="evidence" value="ECO:0007669"/>
    <property type="project" value="UniProtKB-KW"/>
</dbReference>
<dbReference type="NCBIfam" id="TIGR00756">
    <property type="entry name" value="PPR"/>
    <property type="match status" value="1"/>
</dbReference>
<sequence length="438" mass="49951">MEDGGRSGSDVHAEMGFLGSHGTTEMALHMLQRCVCLSKCFSKSAMPRFTARRSLLSASYTDPKIWEDKDPDPRNLAELAALMDRTYERKLPVSSLTISRFVDNITSMEEIEQTVYYLYKFRHSPNCWYLRDWTIHSWIRQCLKYGARDKALYTLKNKVQFGIFPDEFTFNLLLDSFLKDKDFGGACSVVEEMMRQEAFDSPSTQILSLYALANYLSTNPELTWQDERNLGASLMIAGLKQQNSTGFSAQVVGHALLGKVEISQGIHAVFRDAPLTWVPGFISRALLVMEQVCDAAPHIKISKEGLDYLEGLLKDLSASHTPEEGGETPETVDEEDQLERMKVPEYSRRFKDLNGRLQALDRIDVRSLQALTSSLAEESLVAAEAQDVQRYQGAMKEWEEERRDLARREEEQREKAQQEWAARAAEKARQPLQKLSRH</sequence>
<evidence type="ECO:0000313" key="21">
    <source>
        <dbReference type="Proteomes" id="UP000261540"/>
    </source>
</evidence>
<name>A0A3B3Q428_9TELE</name>
<dbReference type="Gene3D" id="1.25.40.10">
    <property type="entry name" value="Tetratricopeptide repeat domain"/>
    <property type="match status" value="1"/>
</dbReference>
<evidence type="ECO:0000256" key="5">
    <source>
        <dbReference type="ARBA" id="ARBA00022730"/>
    </source>
</evidence>
<accession>A0A3B3Q428</accession>
<organism evidence="20 21">
    <name type="scientific">Paramormyrops kingsleyae</name>
    <dbReference type="NCBI Taxonomy" id="1676925"/>
    <lineage>
        <taxon>Eukaryota</taxon>
        <taxon>Metazoa</taxon>
        <taxon>Chordata</taxon>
        <taxon>Craniata</taxon>
        <taxon>Vertebrata</taxon>
        <taxon>Euteleostomi</taxon>
        <taxon>Actinopterygii</taxon>
        <taxon>Neopterygii</taxon>
        <taxon>Teleostei</taxon>
        <taxon>Osteoglossocephala</taxon>
        <taxon>Osteoglossomorpha</taxon>
        <taxon>Osteoglossiformes</taxon>
        <taxon>Mormyridae</taxon>
        <taxon>Paramormyrops</taxon>
    </lineage>
</organism>
<evidence type="ECO:0000256" key="19">
    <source>
        <dbReference type="SAM" id="MobiDB-lite"/>
    </source>
</evidence>
<keyword evidence="7" id="KW-0810">Translation regulation</keyword>
<evidence type="ECO:0000256" key="12">
    <source>
        <dbReference type="ARBA" id="ARBA00023128"/>
    </source>
</evidence>
<dbReference type="PANTHER" id="PTHR21393">
    <property type="entry name" value="MITOCHONDRIAL 28S RIBOSOMAL PROTEIN S27"/>
    <property type="match status" value="1"/>
</dbReference>
<evidence type="ECO:0000313" key="20">
    <source>
        <dbReference type="Ensembl" id="ENSPKIP00000000156.1"/>
    </source>
</evidence>
<dbReference type="GO" id="GO:0005743">
    <property type="term" value="C:mitochondrial inner membrane"/>
    <property type="evidence" value="ECO:0007669"/>
    <property type="project" value="UniProtKB-ARBA"/>
</dbReference>
<feature type="compositionally biased region" description="Basic and acidic residues" evidence="19">
    <location>
        <begin position="397"/>
        <end position="417"/>
    </location>
</feature>
<keyword evidence="11" id="KW-0175">Coiled coil</keyword>
<evidence type="ECO:0000256" key="4">
    <source>
        <dbReference type="ARBA" id="ARBA00022555"/>
    </source>
</evidence>
<evidence type="ECO:0000256" key="16">
    <source>
        <dbReference type="ARBA" id="ARBA00074987"/>
    </source>
</evidence>
<dbReference type="PANTHER" id="PTHR21393:SF0">
    <property type="entry name" value="SMALL RIBOSOMAL SUBUNIT PROTEIN MS27"/>
    <property type="match status" value="1"/>
</dbReference>
<evidence type="ECO:0000256" key="18">
    <source>
        <dbReference type="PROSITE-ProRule" id="PRU00708"/>
    </source>
</evidence>
<dbReference type="AlphaFoldDB" id="A0A3B3Q428"/>
<evidence type="ECO:0000256" key="15">
    <source>
        <dbReference type="ARBA" id="ARBA00069223"/>
    </source>
</evidence>
<comment type="subcellular location">
    <subcellularLocation>
        <location evidence="2">Cytoplasm</location>
    </subcellularLocation>
    <subcellularLocation>
        <location evidence="1">Mitochondrion</location>
    </subcellularLocation>
</comment>
<evidence type="ECO:0000256" key="3">
    <source>
        <dbReference type="ARBA" id="ARBA00022490"/>
    </source>
</evidence>
<dbReference type="Pfam" id="PF10037">
    <property type="entry name" value="MRP-S27"/>
    <property type="match status" value="1"/>
</dbReference>
<evidence type="ECO:0000256" key="8">
    <source>
        <dbReference type="ARBA" id="ARBA00022884"/>
    </source>
</evidence>
<evidence type="ECO:0000256" key="2">
    <source>
        <dbReference type="ARBA" id="ARBA00004496"/>
    </source>
</evidence>
<evidence type="ECO:0000256" key="10">
    <source>
        <dbReference type="ARBA" id="ARBA00022980"/>
    </source>
</evidence>
<keyword evidence="10" id="KW-0689">Ribosomal protein</keyword>
<proteinExistence type="inferred from homology"/>
<keyword evidence="12" id="KW-0496">Mitochondrion</keyword>
<evidence type="ECO:0000256" key="14">
    <source>
        <dbReference type="ARBA" id="ARBA00061536"/>
    </source>
</evidence>
<comment type="similarity">
    <text evidence="14">Belongs to the mitochondrion-specific ribosomal protein mS27 family.</text>
</comment>
<dbReference type="FunFam" id="1.25.40.10:FF:000232">
    <property type="entry name" value="28S ribosomal protein S27, mitochondrial"/>
    <property type="match status" value="1"/>
</dbReference>
<dbReference type="InterPro" id="IPR011990">
    <property type="entry name" value="TPR-like_helical_dom_sf"/>
</dbReference>
<evidence type="ECO:0000256" key="11">
    <source>
        <dbReference type="ARBA" id="ARBA00023054"/>
    </source>
</evidence>
<dbReference type="InterPro" id="IPR002885">
    <property type="entry name" value="PPR_rpt"/>
</dbReference>
<keyword evidence="3" id="KW-0963">Cytoplasm</keyword>
<evidence type="ECO:0000256" key="7">
    <source>
        <dbReference type="ARBA" id="ARBA00022845"/>
    </source>
</evidence>
<keyword evidence="4" id="KW-0820">tRNA-binding</keyword>
<dbReference type="InterPro" id="IPR019266">
    <property type="entry name" value="Ribosomal_mS27"/>
</dbReference>
<dbReference type="STRING" id="1676925.ENSPKIP00000000156"/>
<keyword evidence="21" id="KW-1185">Reference proteome</keyword>
<keyword evidence="6" id="KW-0677">Repeat</keyword>
<keyword evidence="9" id="KW-0809">Transit peptide</keyword>
<dbReference type="GO" id="GO:0000049">
    <property type="term" value="F:tRNA binding"/>
    <property type="evidence" value="ECO:0007669"/>
    <property type="project" value="UniProtKB-KW"/>
</dbReference>
<reference evidence="20" key="1">
    <citation type="submission" date="2025-08" db="UniProtKB">
        <authorList>
            <consortium name="Ensembl"/>
        </authorList>
    </citation>
    <scope>IDENTIFICATION</scope>
</reference>
<dbReference type="PROSITE" id="PS51375">
    <property type="entry name" value="PPR"/>
    <property type="match status" value="1"/>
</dbReference>
<evidence type="ECO:0000256" key="6">
    <source>
        <dbReference type="ARBA" id="ARBA00022737"/>
    </source>
</evidence>
<dbReference type="GO" id="GO:0019843">
    <property type="term" value="F:rRNA binding"/>
    <property type="evidence" value="ECO:0007669"/>
    <property type="project" value="UniProtKB-KW"/>
</dbReference>
<evidence type="ECO:0000256" key="13">
    <source>
        <dbReference type="ARBA" id="ARBA00023274"/>
    </source>
</evidence>
<protein>
    <recommendedName>
        <fullName evidence="15">Small ribosomal subunit protein mS27</fullName>
    </recommendedName>
    <alternativeName>
        <fullName evidence="17">28S ribosomal protein S27, mitochondrial</fullName>
    </alternativeName>
    <alternativeName>
        <fullName evidence="16">Mitochondrial ribosomal protein S27</fullName>
    </alternativeName>
</protein>
<dbReference type="GeneTree" id="ENSGT00390000007246"/>
<dbReference type="GO" id="GO:0005763">
    <property type="term" value="C:mitochondrial small ribosomal subunit"/>
    <property type="evidence" value="ECO:0007669"/>
    <property type="project" value="UniProtKB-ARBA"/>
</dbReference>
<keyword evidence="8" id="KW-0694">RNA-binding</keyword>
<keyword evidence="13" id="KW-0687">Ribonucleoprotein</keyword>
<evidence type="ECO:0000256" key="17">
    <source>
        <dbReference type="ARBA" id="ARBA00075386"/>
    </source>
</evidence>
<feature type="region of interest" description="Disordered" evidence="19">
    <location>
        <begin position="397"/>
        <end position="438"/>
    </location>
</feature>